<feature type="transmembrane region" description="Helical" evidence="6">
    <location>
        <begin position="27"/>
        <end position="47"/>
    </location>
</feature>
<keyword evidence="3 6" id="KW-0812">Transmembrane</keyword>
<keyword evidence="4 6" id="KW-1133">Transmembrane helix</keyword>
<comment type="subcellular location">
    <subcellularLocation>
        <location evidence="1">Cell membrane</location>
        <topology evidence="1">Multi-pass membrane protein</topology>
    </subcellularLocation>
</comment>
<feature type="transmembrane region" description="Helical" evidence="6">
    <location>
        <begin position="269"/>
        <end position="291"/>
    </location>
</feature>
<feature type="transmembrane region" description="Helical" evidence="6">
    <location>
        <begin position="237"/>
        <end position="257"/>
    </location>
</feature>
<dbReference type="EMBL" id="LDJJ01000089">
    <property type="protein sequence ID" value="KRG62119.1"/>
    <property type="molecule type" value="Genomic_DNA"/>
</dbReference>
<dbReference type="GO" id="GO:0140359">
    <property type="term" value="F:ABC-type transporter activity"/>
    <property type="evidence" value="ECO:0007669"/>
    <property type="project" value="InterPro"/>
</dbReference>
<dbReference type="InterPro" id="IPR013525">
    <property type="entry name" value="ABC2_TM"/>
</dbReference>
<sequence>MAAGLTPGKAFTASVRRELRHWRSDRWELALVTVLPLLLMALMMWLFSGSVLRQVPIALVDLDHSPISRGLARALDDSPGLRVATEPVSLQQAQAQLRALDVFAIVLLPRDLSRRALRTEPAPLYAFYNATYMATGQSAGRDIADAVSAYNAQLLKGQIGLQVGPAKLRGAPVTVQATVLYNPARSYELFLLPLIFPAMLSLLAALAAGAAFGREQRDGLLGKWLQQRPWAAMAGKLFPYVALFSLYGALGVMYLAYVRGDGVAGSLWLMLLAQPLFYLASCSFAVLFIAVTRDMCTGLSAVGLTIGTALAFSGATFPVIEAPLFTRIWNALLPLTAYVQVQMQQLFMGSPWQLSLRPLVILLLMTLLAGGLGAVLLLRLSRQPQVRA</sequence>
<keyword evidence="2" id="KW-1003">Cell membrane</keyword>
<evidence type="ECO:0000256" key="4">
    <source>
        <dbReference type="ARBA" id="ARBA00022989"/>
    </source>
</evidence>
<dbReference type="InterPro" id="IPR051449">
    <property type="entry name" value="ABC-2_transporter_component"/>
</dbReference>
<dbReference type="Gene3D" id="3.40.1710.10">
    <property type="entry name" value="abc type-2 transporter like domain"/>
    <property type="match status" value="1"/>
</dbReference>
<organism evidence="8 9">
    <name type="scientific">Stenotrophomonas terrae</name>
    <dbReference type="NCBI Taxonomy" id="405446"/>
    <lineage>
        <taxon>Bacteria</taxon>
        <taxon>Pseudomonadati</taxon>
        <taxon>Pseudomonadota</taxon>
        <taxon>Gammaproteobacteria</taxon>
        <taxon>Lysobacterales</taxon>
        <taxon>Lysobacteraceae</taxon>
        <taxon>Stenotrophomonas</taxon>
    </lineage>
</organism>
<evidence type="ECO:0000256" key="2">
    <source>
        <dbReference type="ARBA" id="ARBA00022475"/>
    </source>
</evidence>
<dbReference type="RefSeq" id="WP_057630740.1">
    <property type="nucleotide sequence ID" value="NZ_LDJJ01000089.1"/>
</dbReference>
<feature type="transmembrane region" description="Helical" evidence="6">
    <location>
        <begin position="190"/>
        <end position="213"/>
    </location>
</feature>
<evidence type="ECO:0000313" key="8">
    <source>
        <dbReference type="EMBL" id="KRG62119.1"/>
    </source>
</evidence>
<dbReference type="PATRIC" id="fig|405446.3.peg.3746"/>
<keyword evidence="9" id="KW-1185">Reference proteome</keyword>
<evidence type="ECO:0000256" key="6">
    <source>
        <dbReference type="SAM" id="Phobius"/>
    </source>
</evidence>
<accession>A0A0R0C7M9</accession>
<name>A0A0R0C7M9_9GAMM</name>
<dbReference type="Proteomes" id="UP000051863">
    <property type="component" value="Unassembled WGS sequence"/>
</dbReference>
<evidence type="ECO:0000313" key="9">
    <source>
        <dbReference type="Proteomes" id="UP000051863"/>
    </source>
</evidence>
<evidence type="ECO:0000256" key="5">
    <source>
        <dbReference type="ARBA" id="ARBA00023136"/>
    </source>
</evidence>
<dbReference type="PANTHER" id="PTHR30294">
    <property type="entry name" value="MEMBRANE COMPONENT OF ABC TRANSPORTER YHHJ-RELATED"/>
    <property type="match status" value="1"/>
</dbReference>
<dbReference type="PANTHER" id="PTHR30294:SF47">
    <property type="entry name" value="INNER MEMBRANE TRANSPORT PERMEASE YHHJ"/>
    <property type="match status" value="1"/>
</dbReference>
<gene>
    <name evidence="8" type="ORF">ABB27_18600</name>
</gene>
<proteinExistence type="predicted"/>
<feature type="domain" description="ABC-2 type transporter transmembrane" evidence="7">
    <location>
        <begin position="28"/>
        <end position="374"/>
    </location>
</feature>
<evidence type="ECO:0000256" key="3">
    <source>
        <dbReference type="ARBA" id="ARBA00022692"/>
    </source>
</evidence>
<protein>
    <submittedName>
        <fullName evidence="8">ABC transporter permease</fullName>
    </submittedName>
</protein>
<evidence type="ECO:0000256" key="1">
    <source>
        <dbReference type="ARBA" id="ARBA00004651"/>
    </source>
</evidence>
<reference evidence="8 9" key="1">
    <citation type="submission" date="2015-05" db="EMBL/GenBank/DDBJ databases">
        <title>Genome sequencing and analysis of members of genus Stenotrophomonas.</title>
        <authorList>
            <person name="Patil P.P."/>
            <person name="Midha S."/>
            <person name="Patil P.B."/>
        </authorList>
    </citation>
    <scope>NUCLEOTIDE SEQUENCE [LARGE SCALE GENOMIC DNA]</scope>
    <source>
        <strain evidence="8 9">DSM 18941</strain>
    </source>
</reference>
<dbReference type="Pfam" id="PF12698">
    <property type="entry name" value="ABC2_membrane_3"/>
    <property type="match status" value="1"/>
</dbReference>
<dbReference type="OrthoDB" id="9803577at2"/>
<feature type="transmembrane region" description="Helical" evidence="6">
    <location>
        <begin position="298"/>
        <end position="320"/>
    </location>
</feature>
<feature type="transmembrane region" description="Helical" evidence="6">
    <location>
        <begin position="356"/>
        <end position="378"/>
    </location>
</feature>
<dbReference type="GO" id="GO:0005886">
    <property type="term" value="C:plasma membrane"/>
    <property type="evidence" value="ECO:0007669"/>
    <property type="project" value="UniProtKB-SubCell"/>
</dbReference>
<evidence type="ECO:0000259" key="7">
    <source>
        <dbReference type="Pfam" id="PF12698"/>
    </source>
</evidence>
<dbReference type="AlphaFoldDB" id="A0A0R0C7M9"/>
<comment type="caution">
    <text evidence="8">The sequence shown here is derived from an EMBL/GenBank/DDBJ whole genome shotgun (WGS) entry which is preliminary data.</text>
</comment>
<keyword evidence="5 6" id="KW-0472">Membrane</keyword>